<keyword evidence="1" id="KW-0812">Transmembrane</keyword>
<dbReference type="InterPro" id="IPR052336">
    <property type="entry name" value="MlaD_Phospholipid_Transporter"/>
</dbReference>
<keyword evidence="1" id="KW-1133">Transmembrane helix</keyword>
<dbReference type="Proteomes" id="UP000035337">
    <property type="component" value="Chromosome"/>
</dbReference>
<evidence type="ECO:0000313" key="3">
    <source>
        <dbReference type="EMBL" id="AKL97399.1"/>
    </source>
</evidence>
<name>A0A0G3WIS5_9BACT</name>
<protein>
    <submittedName>
        <fullName evidence="3">Organic solvents resistance ABC transporter periplasmic protein</fullName>
    </submittedName>
</protein>
<evidence type="ECO:0000259" key="2">
    <source>
        <dbReference type="Pfam" id="PF02470"/>
    </source>
</evidence>
<dbReference type="RefSeq" id="WP_052569491.1">
    <property type="nucleotide sequence ID" value="NZ_CP009498.1"/>
</dbReference>
<dbReference type="PANTHER" id="PTHR33371:SF4">
    <property type="entry name" value="INTERMEMBRANE PHOSPHOLIPID TRANSPORT SYSTEM BINDING PROTEIN MLAD"/>
    <property type="match status" value="1"/>
</dbReference>
<feature type="transmembrane region" description="Helical" evidence="1">
    <location>
        <begin position="7"/>
        <end position="30"/>
    </location>
</feature>
<organism evidence="3 4">
    <name type="scientific">Endomicrobium proavitum</name>
    <dbReference type="NCBI Taxonomy" id="1408281"/>
    <lineage>
        <taxon>Bacteria</taxon>
        <taxon>Pseudomonadati</taxon>
        <taxon>Elusimicrobiota</taxon>
        <taxon>Endomicrobiia</taxon>
        <taxon>Endomicrobiales</taxon>
        <taxon>Endomicrobiaceae</taxon>
        <taxon>Endomicrobium</taxon>
    </lineage>
</organism>
<reference evidence="3 4" key="1">
    <citation type="submission" date="2014-09" db="EMBL/GenBank/DDBJ databases">
        <title>Complete genome sequence of Endomicrobium proavitum.</title>
        <authorList>
            <person name="Zheng H."/>
        </authorList>
    </citation>
    <scope>NUCLEOTIDE SEQUENCE [LARGE SCALE GENOMIC DNA]</scope>
    <source>
        <strain evidence="3 4">Rsa215</strain>
    </source>
</reference>
<keyword evidence="4" id="KW-1185">Reference proteome</keyword>
<proteinExistence type="predicted"/>
<dbReference type="KEGG" id="epo:Epro_0020"/>
<dbReference type="AlphaFoldDB" id="A0A0G3WIS5"/>
<dbReference type="STRING" id="1408281.Epro_0020"/>
<evidence type="ECO:0000256" key="1">
    <source>
        <dbReference type="SAM" id="Phobius"/>
    </source>
</evidence>
<sequence length="426" mass="45774">MNNSVKLGLFIVVGIAAIAISVLMLGSWTLGRTYNVYAEFSNVAGLTKKAKVKISGVDVGVMRSIELKNSKARLKLAVNKNVTLYQNAKVRIVSMGVIGTKYIEISPGDSNYPQLLAGDTIESDASGGGDLFSQLSSGSMTRDLADAVKDLKIIMRSIAQHNEKIASSIGNINDFSRDLAQITSQNKDGITQAVASMKEVADKLNIVLTKLTEGDGTMSALLNDSQMSSDLKETVASAKDTVNGLKETLGRASTLQLEWNYMGRYNASAAVFVNDAGIKIMPNNSKFYYVGVANIADAGKVSDPDKASKNKLEALLGFRFNKAEVYAGALRGKAGVGASYSFFEPVYAPYRTLQVFVNAHDFTREEHGVRVDADARVGIMKWLYAGIVAEDVSHKADFTSYIKLEIKDKDLASLFGIAGVAAVASK</sequence>
<dbReference type="EMBL" id="CP009498">
    <property type="protein sequence ID" value="AKL97399.1"/>
    <property type="molecule type" value="Genomic_DNA"/>
</dbReference>
<dbReference type="OrthoDB" id="9788420at2"/>
<dbReference type="Pfam" id="PF02470">
    <property type="entry name" value="MlaD"/>
    <property type="match status" value="1"/>
</dbReference>
<gene>
    <name evidence="3" type="primary">yrbD</name>
    <name evidence="3" type="ORF">Epro_0020</name>
</gene>
<keyword evidence="1" id="KW-0472">Membrane</keyword>
<accession>A0A0G3WIS5</accession>
<dbReference type="InterPro" id="IPR003399">
    <property type="entry name" value="Mce/MlaD"/>
</dbReference>
<feature type="domain" description="Mce/MlaD" evidence="2">
    <location>
        <begin position="32"/>
        <end position="108"/>
    </location>
</feature>
<dbReference type="Gene3D" id="1.10.287.950">
    <property type="entry name" value="Methyl-accepting chemotaxis protein"/>
    <property type="match status" value="1"/>
</dbReference>
<dbReference type="PANTHER" id="PTHR33371">
    <property type="entry name" value="INTERMEMBRANE PHOSPHOLIPID TRANSPORT SYSTEM BINDING PROTEIN MLAD-RELATED"/>
    <property type="match status" value="1"/>
</dbReference>
<evidence type="ECO:0000313" key="4">
    <source>
        <dbReference type="Proteomes" id="UP000035337"/>
    </source>
</evidence>